<dbReference type="RefSeq" id="WP_186934439.1">
    <property type="nucleotide sequence ID" value="NZ_JACOPS010000001.1"/>
</dbReference>
<proteinExistence type="predicted"/>
<evidence type="ECO:0000256" key="1">
    <source>
        <dbReference type="SAM" id="MobiDB-lite"/>
    </source>
</evidence>
<reference evidence="2 3" key="1">
    <citation type="submission" date="2020-08" db="EMBL/GenBank/DDBJ databases">
        <title>Genome public.</title>
        <authorList>
            <person name="Liu C."/>
            <person name="Sun Q."/>
        </authorList>
    </citation>
    <scope>NUCLEOTIDE SEQUENCE [LARGE SCALE GENOMIC DNA]</scope>
    <source>
        <strain evidence="2 3">NSJ-71</strain>
    </source>
</reference>
<keyword evidence="3" id="KW-1185">Reference proteome</keyword>
<feature type="compositionally biased region" description="Basic and acidic residues" evidence="1">
    <location>
        <begin position="54"/>
        <end position="67"/>
    </location>
</feature>
<protein>
    <submittedName>
        <fullName evidence="2">Uncharacterized protein</fullName>
    </submittedName>
</protein>
<gene>
    <name evidence="2" type="ORF">H8R91_00420</name>
</gene>
<comment type="caution">
    <text evidence="2">The sequence shown here is derived from an EMBL/GenBank/DDBJ whole genome shotgun (WGS) entry which is preliminary data.</text>
</comment>
<dbReference type="EMBL" id="JACOPS010000001">
    <property type="protein sequence ID" value="MBC5727009.1"/>
    <property type="molecule type" value="Genomic_DNA"/>
</dbReference>
<feature type="region of interest" description="Disordered" evidence="1">
    <location>
        <begin position="45"/>
        <end position="67"/>
    </location>
</feature>
<sequence length="67" mass="7662">MNKTENRITPITRNDIAFNRRHLYESDKVKIGKKTFLVTSVFPIGTENGDNPSADEKIKNLLERKTG</sequence>
<name>A0ABR7HHN5_9FIRM</name>
<evidence type="ECO:0000313" key="2">
    <source>
        <dbReference type="EMBL" id="MBC5727009.1"/>
    </source>
</evidence>
<evidence type="ECO:0000313" key="3">
    <source>
        <dbReference type="Proteomes" id="UP000636755"/>
    </source>
</evidence>
<accession>A0ABR7HHN5</accession>
<organism evidence="2 3">
    <name type="scientific">Ruminococcus intestinalis</name>
    <dbReference type="NCBI Taxonomy" id="2763066"/>
    <lineage>
        <taxon>Bacteria</taxon>
        <taxon>Bacillati</taxon>
        <taxon>Bacillota</taxon>
        <taxon>Clostridia</taxon>
        <taxon>Eubacteriales</taxon>
        <taxon>Oscillospiraceae</taxon>
        <taxon>Ruminococcus</taxon>
    </lineage>
</organism>
<dbReference type="Proteomes" id="UP000636755">
    <property type="component" value="Unassembled WGS sequence"/>
</dbReference>